<feature type="transmembrane region" description="Helical" evidence="1">
    <location>
        <begin position="38"/>
        <end position="58"/>
    </location>
</feature>
<dbReference type="AlphaFoldDB" id="A0A327QP70"/>
<feature type="transmembrane region" description="Helical" evidence="1">
    <location>
        <begin position="6"/>
        <end position="26"/>
    </location>
</feature>
<gene>
    <name evidence="2" type="ORF">LX64_02297</name>
</gene>
<keyword evidence="1" id="KW-0472">Membrane</keyword>
<keyword evidence="1" id="KW-0812">Transmembrane</keyword>
<reference evidence="2 3" key="1">
    <citation type="submission" date="2018-06" db="EMBL/GenBank/DDBJ databases">
        <title>Genomic Encyclopedia of Archaeal and Bacterial Type Strains, Phase II (KMG-II): from individual species to whole genera.</title>
        <authorList>
            <person name="Goeker M."/>
        </authorList>
    </citation>
    <scope>NUCLEOTIDE SEQUENCE [LARGE SCALE GENOMIC DNA]</scope>
    <source>
        <strain evidence="2 3">DSM 23857</strain>
    </source>
</reference>
<protein>
    <submittedName>
        <fullName evidence="2">Uncharacterized protein</fullName>
    </submittedName>
</protein>
<name>A0A327QP70_9BACT</name>
<dbReference type="EMBL" id="QLLL01000004">
    <property type="protein sequence ID" value="RAJ05143.1"/>
    <property type="molecule type" value="Genomic_DNA"/>
</dbReference>
<dbReference type="RefSeq" id="WP_111597761.1">
    <property type="nucleotide sequence ID" value="NZ_QLLL01000004.1"/>
</dbReference>
<proteinExistence type="predicted"/>
<evidence type="ECO:0000256" key="1">
    <source>
        <dbReference type="SAM" id="Phobius"/>
    </source>
</evidence>
<sequence length="306" mass="35469">MKPRTFIINLVFYIISFFGYLSQLVFKPTYSKELNTPLLALSLVGILILFCMFVYLFFQVWEKGAGVMMPAVYCWAGTSMNAMFILNLCIPYFLSPSLPLFCLLEASIIVTTICTYYQRDHWVVFFIAGISLFINIYYFVLLIYFSHNGIAGLFWFLLLLFPLGAMLMANGLLFISSLPTYKWKAGCLGFGSLLLIALIYTIVWRTHLMKIEYQLGQLHTIENVETKVEVFTQIVHPSYFNSTLVKYFQTYDPYKDTHSHMEDITQTTTYDYLFPQIAMLCTGPVDMDVFTRLTILQHWDQQEAGR</sequence>
<evidence type="ECO:0000313" key="3">
    <source>
        <dbReference type="Proteomes" id="UP000249547"/>
    </source>
</evidence>
<accession>A0A327QP70</accession>
<feature type="transmembrane region" description="Helical" evidence="1">
    <location>
        <begin position="70"/>
        <end position="93"/>
    </location>
</feature>
<feature type="transmembrane region" description="Helical" evidence="1">
    <location>
        <begin position="152"/>
        <end position="175"/>
    </location>
</feature>
<evidence type="ECO:0000313" key="2">
    <source>
        <dbReference type="EMBL" id="RAJ05143.1"/>
    </source>
</evidence>
<keyword evidence="1" id="KW-1133">Transmembrane helix</keyword>
<feature type="transmembrane region" description="Helical" evidence="1">
    <location>
        <begin position="124"/>
        <end position="145"/>
    </location>
</feature>
<organism evidence="2 3">
    <name type="scientific">Chitinophaga skermanii</name>
    <dbReference type="NCBI Taxonomy" id="331697"/>
    <lineage>
        <taxon>Bacteria</taxon>
        <taxon>Pseudomonadati</taxon>
        <taxon>Bacteroidota</taxon>
        <taxon>Chitinophagia</taxon>
        <taxon>Chitinophagales</taxon>
        <taxon>Chitinophagaceae</taxon>
        <taxon>Chitinophaga</taxon>
    </lineage>
</organism>
<keyword evidence="3" id="KW-1185">Reference proteome</keyword>
<comment type="caution">
    <text evidence="2">The sequence shown here is derived from an EMBL/GenBank/DDBJ whole genome shotgun (WGS) entry which is preliminary data.</text>
</comment>
<feature type="transmembrane region" description="Helical" evidence="1">
    <location>
        <begin position="181"/>
        <end position="203"/>
    </location>
</feature>
<dbReference type="Proteomes" id="UP000249547">
    <property type="component" value="Unassembled WGS sequence"/>
</dbReference>